<feature type="transmembrane region" description="Helical" evidence="7">
    <location>
        <begin position="21"/>
        <end position="38"/>
    </location>
</feature>
<evidence type="ECO:0000256" key="5">
    <source>
        <dbReference type="ARBA" id="ARBA00022989"/>
    </source>
</evidence>
<dbReference type="InterPro" id="IPR000917">
    <property type="entry name" value="Sulfatase_N"/>
</dbReference>
<evidence type="ECO:0000256" key="2">
    <source>
        <dbReference type="ARBA" id="ARBA00022475"/>
    </source>
</evidence>
<evidence type="ECO:0000313" key="9">
    <source>
        <dbReference type="EMBL" id="SUC13081.1"/>
    </source>
</evidence>
<protein>
    <submittedName>
        <fullName evidence="9">Phosphoethanolamine transferase CptA</fullName>
        <ecNumber evidence="9">2.7.-.-</ecNumber>
    </submittedName>
</protein>
<dbReference type="OrthoDB" id="9786870at2"/>
<dbReference type="EC" id="2.7.-.-" evidence="9"/>
<dbReference type="AlphaFoldDB" id="A0A379F387"/>
<dbReference type="SUPFAM" id="SSF53649">
    <property type="entry name" value="Alkaline phosphatase-like"/>
    <property type="match status" value="1"/>
</dbReference>
<feature type="transmembrane region" description="Helical" evidence="7">
    <location>
        <begin position="177"/>
        <end position="197"/>
    </location>
</feature>
<dbReference type="GO" id="GO:0009244">
    <property type="term" value="P:lipopolysaccharide core region biosynthetic process"/>
    <property type="evidence" value="ECO:0007669"/>
    <property type="project" value="TreeGrafter"/>
</dbReference>
<dbReference type="InterPro" id="IPR058130">
    <property type="entry name" value="PEA_transf_C"/>
</dbReference>
<evidence type="ECO:0000259" key="8">
    <source>
        <dbReference type="Pfam" id="PF00884"/>
    </source>
</evidence>
<evidence type="ECO:0000256" key="4">
    <source>
        <dbReference type="ARBA" id="ARBA00022692"/>
    </source>
</evidence>
<dbReference type="GO" id="GO:0005886">
    <property type="term" value="C:plasma membrane"/>
    <property type="evidence" value="ECO:0007669"/>
    <property type="project" value="UniProtKB-SubCell"/>
</dbReference>
<name>A0A379F387_9BACT</name>
<proteinExistence type="predicted"/>
<dbReference type="GO" id="GO:0016776">
    <property type="term" value="F:phosphotransferase activity, phosphate group as acceptor"/>
    <property type="evidence" value="ECO:0007669"/>
    <property type="project" value="TreeGrafter"/>
</dbReference>
<feature type="transmembrane region" description="Helical" evidence="7">
    <location>
        <begin position="78"/>
        <end position="101"/>
    </location>
</feature>
<evidence type="ECO:0000256" key="6">
    <source>
        <dbReference type="ARBA" id="ARBA00023136"/>
    </source>
</evidence>
<organism evidence="9 10">
    <name type="scientific">Prevotella pallens</name>
    <dbReference type="NCBI Taxonomy" id="60133"/>
    <lineage>
        <taxon>Bacteria</taxon>
        <taxon>Pseudomonadati</taxon>
        <taxon>Bacteroidota</taxon>
        <taxon>Bacteroidia</taxon>
        <taxon>Bacteroidales</taxon>
        <taxon>Prevotellaceae</taxon>
        <taxon>Prevotella</taxon>
    </lineage>
</organism>
<dbReference type="RefSeq" id="WP_115083678.1">
    <property type="nucleotide sequence ID" value="NZ_UGTP01000001.1"/>
</dbReference>
<keyword evidence="2" id="KW-1003">Cell membrane</keyword>
<dbReference type="Proteomes" id="UP000254235">
    <property type="component" value="Unassembled WGS sequence"/>
</dbReference>
<dbReference type="InterPro" id="IPR017850">
    <property type="entry name" value="Alkaline_phosphatase_core_sf"/>
</dbReference>
<dbReference type="PANTHER" id="PTHR30443">
    <property type="entry name" value="INNER MEMBRANE PROTEIN"/>
    <property type="match status" value="1"/>
</dbReference>
<dbReference type="PANTHER" id="PTHR30443:SF2">
    <property type="entry name" value="PHOSPHOETHANOLAMINE TRANSFERASE EPTC"/>
    <property type="match status" value="1"/>
</dbReference>
<evidence type="ECO:0000256" key="7">
    <source>
        <dbReference type="SAM" id="Phobius"/>
    </source>
</evidence>
<feature type="transmembrane region" description="Helical" evidence="7">
    <location>
        <begin position="133"/>
        <end position="157"/>
    </location>
</feature>
<dbReference type="Gene3D" id="3.40.720.10">
    <property type="entry name" value="Alkaline Phosphatase, subunit A"/>
    <property type="match status" value="1"/>
</dbReference>
<dbReference type="GeneID" id="78571371"/>
<dbReference type="Pfam" id="PF00884">
    <property type="entry name" value="Sulfatase"/>
    <property type="match status" value="1"/>
</dbReference>
<evidence type="ECO:0000313" key="10">
    <source>
        <dbReference type="Proteomes" id="UP000254235"/>
    </source>
</evidence>
<accession>A0A379F387</accession>
<keyword evidence="5 7" id="KW-1133">Transmembrane helix</keyword>
<dbReference type="InterPro" id="IPR040423">
    <property type="entry name" value="PEA_transferase"/>
</dbReference>
<feature type="transmembrane region" description="Helical" evidence="7">
    <location>
        <begin position="50"/>
        <end position="71"/>
    </location>
</feature>
<keyword evidence="6 7" id="KW-0472">Membrane</keyword>
<dbReference type="CDD" id="cd16017">
    <property type="entry name" value="LptA"/>
    <property type="match status" value="1"/>
</dbReference>
<keyword evidence="3 9" id="KW-0808">Transferase</keyword>
<comment type="subcellular location">
    <subcellularLocation>
        <location evidence="1">Cell membrane</location>
        <topology evidence="1">Multi-pass membrane protein</topology>
    </subcellularLocation>
</comment>
<reference evidence="9 10" key="1">
    <citation type="submission" date="2018-06" db="EMBL/GenBank/DDBJ databases">
        <authorList>
            <consortium name="Pathogen Informatics"/>
            <person name="Doyle S."/>
        </authorList>
    </citation>
    <scope>NUCLEOTIDE SEQUENCE [LARGE SCALE GENOMIC DNA]</scope>
    <source>
        <strain evidence="9 10">NCTC13043</strain>
    </source>
</reference>
<gene>
    <name evidence="9" type="primary">cptA</name>
    <name evidence="9" type="ORF">NCTC13043_01705</name>
</gene>
<feature type="domain" description="Sulfatase N-terminal" evidence="8">
    <location>
        <begin position="267"/>
        <end position="545"/>
    </location>
</feature>
<sequence length="615" mass="71586">MTVLSGITKYLKKASYPIRSNFCFFFFMYLIGIVVSYAELPTNRDDVSVYGNIWLELFFDLYIICVILSLIPKKLRCWIVGVFYVIAYSTSIADLFCWVNFQSSLNPSMLLLAAETDKREASEFLSSYINTEVLTSSVGLLLLIIVLHCLVAILRIYCKQKDIKQPLWIIIVRDKSAGFIGLITVSLFVTSAVSSFHNKCEMVQMFSLKTIGSVEHELTTSDCAVFYTPVYRLIFSLYANHLASQQVDRLVEAKDRASVQSCAFNTKNIVLIIGESLGRHHSQQYGYFMKTTPRQIALEKAGNLIPFTDVVAPWNLTSFVFKNIFSMHVVGQKGEWCDYPLFPQLFRKAGYHVSFITNQFLPQAKEAVYDFSGGFFLNNKELSKSMFDTRNTRLHTYDEGLLADYDNKLKAENREYNLIIFHLIGCHVSYNRRYPADRKHFKASDYKQKRPELTLQRRYMLAHYDNAVLYNDSIVNQIVKRFANEEAVVIYMPDHGEECFEGKRDIICRNHSAKIDYDLAHYEFEVPFWIYCSQKYIAKHPKEFEQIKVIRHKRFMTDALPHLLLHLGGIKTKDYHEEYDILSPKYNEKRPRILKNKTNYDDLVAEHRRKIAIKR</sequence>
<dbReference type="EMBL" id="UGTP01000001">
    <property type="protein sequence ID" value="SUC13081.1"/>
    <property type="molecule type" value="Genomic_DNA"/>
</dbReference>
<evidence type="ECO:0000256" key="1">
    <source>
        <dbReference type="ARBA" id="ARBA00004651"/>
    </source>
</evidence>
<evidence type="ECO:0000256" key="3">
    <source>
        <dbReference type="ARBA" id="ARBA00022679"/>
    </source>
</evidence>
<keyword evidence="4 7" id="KW-0812">Transmembrane</keyword>